<dbReference type="STRING" id="758820.SAMN00777080_3551"/>
<sequence>MNIDLVTKEDLEKLRLRLLEDIAKLMEPRKEKSNDWLRSSEVRKILKISPGSLQNLRISGKLNPKKIGGSYYYSLEEVSGLFGE</sequence>
<keyword evidence="3" id="KW-1185">Reference proteome</keyword>
<dbReference type="OrthoDB" id="1524679at2"/>
<dbReference type="AlphaFoldDB" id="A0A1W2H7Z7"/>
<evidence type="ECO:0000313" key="3">
    <source>
        <dbReference type="Proteomes" id="UP000192333"/>
    </source>
</evidence>
<evidence type="ECO:0000313" key="2">
    <source>
        <dbReference type="EMBL" id="SMD44914.1"/>
    </source>
</evidence>
<proteinExistence type="predicted"/>
<dbReference type="InterPro" id="IPR041657">
    <property type="entry name" value="HTH_17"/>
</dbReference>
<name>A0A1W2H7Z7_9BACT</name>
<feature type="domain" description="Helix-turn-helix" evidence="1">
    <location>
        <begin position="36"/>
        <end position="78"/>
    </location>
</feature>
<dbReference type="Proteomes" id="UP000192333">
    <property type="component" value="Chromosome I"/>
</dbReference>
<dbReference type="RefSeq" id="WP_084121688.1">
    <property type="nucleotide sequence ID" value="NZ_LT838813.1"/>
</dbReference>
<dbReference type="Pfam" id="PF12728">
    <property type="entry name" value="HTH_17"/>
    <property type="match status" value="1"/>
</dbReference>
<protein>
    <submittedName>
        <fullName evidence="2">Helix-turn-helix domain-containing protein</fullName>
    </submittedName>
</protein>
<evidence type="ECO:0000259" key="1">
    <source>
        <dbReference type="Pfam" id="PF12728"/>
    </source>
</evidence>
<dbReference type="EMBL" id="LT838813">
    <property type="protein sequence ID" value="SMD44914.1"/>
    <property type="molecule type" value="Genomic_DNA"/>
</dbReference>
<organism evidence="2 3">
    <name type="scientific">Aquiflexum balticum DSM 16537</name>
    <dbReference type="NCBI Taxonomy" id="758820"/>
    <lineage>
        <taxon>Bacteria</taxon>
        <taxon>Pseudomonadati</taxon>
        <taxon>Bacteroidota</taxon>
        <taxon>Cytophagia</taxon>
        <taxon>Cytophagales</taxon>
        <taxon>Cyclobacteriaceae</taxon>
        <taxon>Aquiflexum</taxon>
    </lineage>
</organism>
<reference evidence="3" key="1">
    <citation type="submission" date="2017-04" db="EMBL/GenBank/DDBJ databases">
        <authorList>
            <person name="Varghese N."/>
            <person name="Submissions S."/>
        </authorList>
    </citation>
    <scope>NUCLEOTIDE SEQUENCE [LARGE SCALE GENOMIC DNA]</scope>
    <source>
        <strain evidence="3">DSM 16537</strain>
    </source>
</reference>
<gene>
    <name evidence="2" type="ORF">SAMN00777080_3551</name>
</gene>
<accession>A0A1W2H7Z7</accession>